<dbReference type="InterPro" id="IPR002048">
    <property type="entry name" value="EF_hand_dom"/>
</dbReference>
<dbReference type="PANTHER" id="PTHR44324">
    <property type="entry name" value="WD40 REPEAT DOMAIN 95"/>
    <property type="match status" value="1"/>
</dbReference>
<keyword evidence="2" id="KW-0677">Repeat</keyword>
<keyword evidence="3 5" id="KW-0863">Zinc-finger</keyword>
<feature type="compositionally biased region" description="Polar residues" evidence="8">
    <location>
        <begin position="1619"/>
        <end position="1629"/>
    </location>
</feature>
<evidence type="ECO:0000256" key="5">
    <source>
        <dbReference type="PROSITE-ProRule" id="PRU00175"/>
    </source>
</evidence>
<keyword evidence="1" id="KW-0479">Metal-binding</keyword>
<feature type="region of interest" description="Disordered" evidence="8">
    <location>
        <begin position="509"/>
        <end position="533"/>
    </location>
</feature>
<feature type="compositionally biased region" description="Polar residues" evidence="8">
    <location>
        <begin position="1250"/>
        <end position="1262"/>
    </location>
</feature>
<organism evidence="11 12">
    <name type="scientific">Stylonychia lemnae</name>
    <name type="common">Ciliate</name>
    <dbReference type="NCBI Taxonomy" id="5949"/>
    <lineage>
        <taxon>Eukaryota</taxon>
        <taxon>Sar</taxon>
        <taxon>Alveolata</taxon>
        <taxon>Ciliophora</taxon>
        <taxon>Intramacronucleata</taxon>
        <taxon>Spirotrichea</taxon>
        <taxon>Stichotrichia</taxon>
        <taxon>Sporadotrichida</taxon>
        <taxon>Oxytrichidae</taxon>
        <taxon>Stylonychinae</taxon>
        <taxon>Stylonychia</taxon>
    </lineage>
</organism>
<name>A0A078AR08_STYLE</name>
<feature type="domain" description="RING-type" evidence="9">
    <location>
        <begin position="1677"/>
        <end position="1719"/>
    </location>
</feature>
<dbReference type="InterPro" id="IPR051242">
    <property type="entry name" value="WD-EF-hand_domain"/>
</dbReference>
<evidence type="ECO:0000256" key="7">
    <source>
        <dbReference type="SAM" id="Coils"/>
    </source>
</evidence>
<dbReference type="InterPro" id="IPR001680">
    <property type="entry name" value="WD40_rpt"/>
</dbReference>
<feature type="repeat" description="WD" evidence="6">
    <location>
        <begin position="381"/>
        <end position="414"/>
    </location>
</feature>
<accession>A0A078AR08</accession>
<dbReference type="Proteomes" id="UP000039865">
    <property type="component" value="Unassembled WGS sequence"/>
</dbReference>
<dbReference type="Gene3D" id="2.130.10.10">
    <property type="entry name" value="YVTN repeat-like/Quinoprotein amine dehydrogenase"/>
    <property type="match status" value="2"/>
</dbReference>
<dbReference type="SMART" id="SM00320">
    <property type="entry name" value="WD40"/>
    <property type="match status" value="10"/>
</dbReference>
<evidence type="ECO:0000256" key="8">
    <source>
        <dbReference type="SAM" id="MobiDB-lite"/>
    </source>
</evidence>
<dbReference type="InterPro" id="IPR001841">
    <property type="entry name" value="Znf_RING"/>
</dbReference>
<dbReference type="InterPro" id="IPR015943">
    <property type="entry name" value="WD40/YVTN_repeat-like_dom_sf"/>
</dbReference>
<dbReference type="InParanoid" id="A0A078AR08"/>
<evidence type="ECO:0000256" key="2">
    <source>
        <dbReference type="ARBA" id="ARBA00022737"/>
    </source>
</evidence>
<proteinExistence type="predicted"/>
<dbReference type="Pfam" id="PF00400">
    <property type="entry name" value="WD40"/>
    <property type="match status" value="4"/>
</dbReference>
<dbReference type="OrthoDB" id="273771at2759"/>
<feature type="domain" description="EF-hand" evidence="10">
    <location>
        <begin position="107"/>
        <end position="142"/>
    </location>
</feature>
<feature type="coiled-coil region" evidence="7">
    <location>
        <begin position="137"/>
        <end position="187"/>
    </location>
</feature>
<feature type="compositionally biased region" description="Polar residues" evidence="8">
    <location>
        <begin position="509"/>
        <end position="519"/>
    </location>
</feature>
<gene>
    <name evidence="11" type="primary">Contig9223.g9869</name>
    <name evidence="11" type="ORF">STYLEM_12735</name>
</gene>
<evidence type="ECO:0000256" key="6">
    <source>
        <dbReference type="PROSITE-ProRule" id="PRU00221"/>
    </source>
</evidence>
<keyword evidence="12" id="KW-1185">Reference proteome</keyword>
<feature type="region of interest" description="Disordered" evidence="8">
    <location>
        <begin position="1148"/>
        <end position="1171"/>
    </location>
</feature>
<feature type="compositionally biased region" description="Low complexity" evidence="8">
    <location>
        <begin position="1153"/>
        <end position="1171"/>
    </location>
</feature>
<feature type="region of interest" description="Disordered" evidence="8">
    <location>
        <begin position="1235"/>
        <end position="1290"/>
    </location>
</feature>
<evidence type="ECO:0000313" key="12">
    <source>
        <dbReference type="Proteomes" id="UP000039865"/>
    </source>
</evidence>
<evidence type="ECO:0000256" key="1">
    <source>
        <dbReference type="ARBA" id="ARBA00022723"/>
    </source>
</evidence>
<evidence type="ECO:0000256" key="4">
    <source>
        <dbReference type="ARBA" id="ARBA00022833"/>
    </source>
</evidence>
<feature type="compositionally biased region" description="Low complexity" evidence="8">
    <location>
        <begin position="1630"/>
        <end position="1639"/>
    </location>
</feature>
<dbReference type="InterPro" id="IPR018247">
    <property type="entry name" value="EF_Hand_1_Ca_BS"/>
</dbReference>
<dbReference type="Gene3D" id="3.30.40.10">
    <property type="entry name" value="Zinc/RING finger domain, C3HC4 (zinc finger)"/>
    <property type="match status" value="1"/>
</dbReference>
<feature type="compositionally biased region" description="Low complexity" evidence="8">
    <location>
        <begin position="520"/>
        <end position="533"/>
    </location>
</feature>
<feature type="repeat" description="WD" evidence="6">
    <location>
        <begin position="716"/>
        <end position="750"/>
    </location>
</feature>
<keyword evidence="6" id="KW-0853">WD repeat</keyword>
<feature type="region of interest" description="Disordered" evidence="8">
    <location>
        <begin position="1"/>
        <end position="21"/>
    </location>
</feature>
<evidence type="ECO:0000259" key="10">
    <source>
        <dbReference type="PROSITE" id="PS50222"/>
    </source>
</evidence>
<keyword evidence="7" id="KW-0175">Coiled coil</keyword>
<dbReference type="InterPro" id="IPR036322">
    <property type="entry name" value="WD40_repeat_dom_sf"/>
</dbReference>
<dbReference type="InterPro" id="IPR013083">
    <property type="entry name" value="Znf_RING/FYVE/PHD"/>
</dbReference>
<dbReference type="GO" id="GO:0008270">
    <property type="term" value="F:zinc ion binding"/>
    <property type="evidence" value="ECO:0007669"/>
    <property type="project" value="UniProtKB-KW"/>
</dbReference>
<evidence type="ECO:0000259" key="9">
    <source>
        <dbReference type="PROSITE" id="PS50089"/>
    </source>
</evidence>
<dbReference type="Pfam" id="PF00097">
    <property type="entry name" value="zf-C3HC4"/>
    <property type="match status" value="1"/>
</dbReference>
<dbReference type="SUPFAM" id="SSF50978">
    <property type="entry name" value="WD40 repeat-like"/>
    <property type="match status" value="1"/>
</dbReference>
<reference evidence="11 12" key="1">
    <citation type="submission" date="2014-06" db="EMBL/GenBank/DDBJ databases">
        <authorList>
            <person name="Swart Estienne"/>
        </authorList>
    </citation>
    <scope>NUCLEOTIDE SEQUENCE [LARGE SCALE GENOMIC DNA]</scope>
    <source>
        <strain evidence="11 12">130c</strain>
    </source>
</reference>
<dbReference type="PROSITE" id="PS50222">
    <property type="entry name" value="EF_HAND_2"/>
    <property type="match status" value="1"/>
</dbReference>
<dbReference type="InterPro" id="IPR018957">
    <property type="entry name" value="Znf_C3HC4_RING-type"/>
</dbReference>
<protein>
    <submittedName>
        <fullName evidence="11">Zinc c3hc4 type domain-containing protein</fullName>
    </submittedName>
</protein>
<feature type="region of interest" description="Disordered" evidence="8">
    <location>
        <begin position="1619"/>
        <end position="1639"/>
    </location>
</feature>
<dbReference type="GO" id="GO:0005509">
    <property type="term" value="F:calcium ion binding"/>
    <property type="evidence" value="ECO:0007669"/>
    <property type="project" value="InterPro"/>
</dbReference>
<dbReference type="PROSITE" id="PS00018">
    <property type="entry name" value="EF_HAND_1"/>
    <property type="match status" value="1"/>
</dbReference>
<keyword evidence="4" id="KW-0862">Zinc</keyword>
<dbReference type="EMBL" id="CCKQ01012084">
    <property type="protein sequence ID" value="CDW83687.1"/>
    <property type="molecule type" value="Genomic_DNA"/>
</dbReference>
<evidence type="ECO:0000256" key="3">
    <source>
        <dbReference type="ARBA" id="ARBA00022771"/>
    </source>
</evidence>
<dbReference type="PROSITE" id="PS50089">
    <property type="entry name" value="ZF_RING_2"/>
    <property type="match status" value="1"/>
</dbReference>
<sequence>MNILGNLLQASQEKKHESPSRKILSMQFSTQSMSKFFNDDNVQNFKRKVIRKIQNKFSTEKVMMMLDKEKLEALEEEFAEHPEGLELQNFVWLMKSAMQHTPEEEYDLVHGLCKLFNEIDINGDQHMEWKEFTQYIIDAVMQNQVALENQKDNEKETKHIEQQLTGDDRELTEIQKLQQKIDLLEQAESFKLPRFYISKQLDKAVHLGHIQKAIFCQRFDMILTMENMQKELKLYSPDCKLKLKLEPQFKREAFILSCAYDDEKGVFGCVASDSCMYFWESQLSQLNIKFLKSLNAPCIQTGIWFLPKHKTWITAGKDNVIREWDIWKGSTADCLLVSFEDHKKDIMDVCEIHSPLAIATASFDKTIRIFNLQEKIAIGVLKEHKKGVRSLNYTPFHGGNILSVGHENYINVWSPEGSINRSHIGKLEGHNAPVVCAKFINQTPFCVSVDEKMNVRIWDIRTLQCQQIISYESKSKLPVQGLLILPQTRKFAVLSKRFIFYDTISNDDNNMQGGNNPGAQKQQSQSQNSNIKGGQNIESATAQIAQIIKQSQSNPQHENMYAIDTRFNEYYRSFVVVTKNEIRTYDGLTGKLIKVFSEVIDKRTNAELSAFCLDNRHRKCYLGDIAGSIRVFNISNGVFIKHVNHEDDNQLRIKRNQLLKKDKAKEISNLDFVNFNDYLMLLSTSWDSKLKVYDEEDPEETLMLRKSTGGHFKDDISALAFNEHLSLIATGSRSGIVCIWDFETNKLEGILLAQKRAVSSINFVKEYPILVSTGICGVVSIWGVRPCPYELRHVCIGRFLNLAWDGENFTNIGITCSYVKVIENSSHSKEQLISKQKTLNPKKEEDKDSLEKQYDEEFIKEAYDATFEVQNNEQIEVFVTEFNKIKEDNDNEEGTFHNKNFTYQNRSFQPPKNDHHRPKCFLILGDEKGFIKQWDLSVFLHHSINNPVQVPPCVTKAPSMNDKLSYNAKRKQKIDASNIATSHLQQAKEQKLPSILDAKQCVQIKEYKAHKSQLNSIREIYCAPYGFMSTSMDKHVKIWSLHGKLWGDIYLIKENYDKNWCFPFNWKSIRNNEVEQARKVLNQIRETQVKNNFQLNEPTQNDVEEVVEFDDDLEQVLKEQQRKNKIQQMLLTQQQNENEANQREGYFSRKSNSHNQQQQNQQNKNKTQGNSAVSVEAVPQYYVTATHPLLAKDFGQTEDYKRKIKRMCEGPAKFYTGFVFDLEQDLLTLQTRQKHLNEQKKRQSKHLSIKPTQKQSMTSRGGSNKIPLLNLQDGSQQGTTFDKNSEKESQMSFKMKQIREEEQHEAVATSKYQVVTDNLKSKYLEPLDKYKNYKESQDSQITINDQNPNGWLTERVDRKKSIIFNPNTIEHDKITNATTGGPITQQNSIRNLKSSINEKHTSTSQLPIYAAKASKQIQRIQLQQNQLAQLTSLNSPNNDKFNDMIQTQRYSTTNRDSSNNLLKQLTSNKSNSSQRRLIIGFEANKNINGNFLRKLDRMISVSSRPKSRVSQHVEDVKYAPGEGIKQMAKAVTALNDMKYSEVKPTSATLAIENGVLQQSRSELRSRVESKRIINNRIILKERERRKKEVEDLTQGYALFKVSPMDAYNNRRNRDNNTQKQLLNSNQDDPQNQLSSSLNNMNDSKGFGSSWDQQLGQHGEASYIRKIKKRDLHSFLKCPLCTGFFRDAHTINECLDTFCKSCIYKYFYEDQNKEKCPKCSTQLGGRPLETIISDQTIQKIVDLLYPQFKKKDEQAIKMMYQAFADTNPLPKDRNLIDYGFEDYDTINEAGKKENNDKMQ</sequence>
<evidence type="ECO:0000313" key="11">
    <source>
        <dbReference type="EMBL" id="CDW83687.1"/>
    </source>
</evidence>
<dbReference type="PROSITE" id="PS50082">
    <property type="entry name" value="WD_REPEATS_2"/>
    <property type="match status" value="3"/>
</dbReference>
<dbReference type="SUPFAM" id="SSF57850">
    <property type="entry name" value="RING/U-box"/>
    <property type="match status" value="1"/>
</dbReference>
<dbReference type="PANTHER" id="PTHR44324:SF4">
    <property type="entry name" value="WD40 REPEAT DOMAIN 95"/>
    <property type="match status" value="1"/>
</dbReference>
<feature type="repeat" description="WD" evidence="6">
    <location>
        <begin position="427"/>
        <end position="468"/>
    </location>
</feature>
<feature type="compositionally biased region" description="Polar residues" evidence="8">
    <location>
        <begin position="1272"/>
        <end position="1282"/>
    </location>
</feature>